<reference evidence="3" key="2">
    <citation type="submission" date="2015-01" db="EMBL/GenBank/DDBJ databases">
        <title>Evolutionary Origins and Diversification of the Mycorrhizal Mutualists.</title>
        <authorList>
            <consortium name="DOE Joint Genome Institute"/>
            <consortium name="Mycorrhizal Genomics Consortium"/>
            <person name="Kohler A."/>
            <person name="Kuo A."/>
            <person name="Nagy L.G."/>
            <person name="Floudas D."/>
            <person name="Copeland A."/>
            <person name="Barry K.W."/>
            <person name="Cichocki N."/>
            <person name="Veneault-Fourrey C."/>
            <person name="LaButti K."/>
            <person name="Lindquist E.A."/>
            <person name="Lipzen A."/>
            <person name="Lundell T."/>
            <person name="Morin E."/>
            <person name="Murat C."/>
            <person name="Riley R."/>
            <person name="Ohm R."/>
            <person name="Sun H."/>
            <person name="Tunlid A."/>
            <person name="Henrissat B."/>
            <person name="Grigoriev I.V."/>
            <person name="Hibbett D.S."/>
            <person name="Martin F."/>
        </authorList>
    </citation>
    <scope>NUCLEOTIDE SEQUENCE [LARGE SCALE GENOMIC DNA]</scope>
    <source>
        <strain evidence="3">MUT 4182</strain>
    </source>
</reference>
<protein>
    <submittedName>
        <fullName evidence="2">Uncharacterized protein</fullName>
    </submittedName>
</protein>
<feature type="compositionally biased region" description="Polar residues" evidence="1">
    <location>
        <begin position="1"/>
        <end position="17"/>
    </location>
</feature>
<reference evidence="2 3" key="1">
    <citation type="submission" date="2014-04" db="EMBL/GenBank/DDBJ databases">
        <authorList>
            <consortium name="DOE Joint Genome Institute"/>
            <person name="Kuo A."/>
            <person name="Girlanda M."/>
            <person name="Perotto S."/>
            <person name="Kohler A."/>
            <person name="Nagy L.G."/>
            <person name="Floudas D."/>
            <person name="Copeland A."/>
            <person name="Barry K.W."/>
            <person name="Cichocki N."/>
            <person name="Veneault-Fourrey C."/>
            <person name="LaButti K."/>
            <person name="Lindquist E.A."/>
            <person name="Lipzen A."/>
            <person name="Lundell T."/>
            <person name="Morin E."/>
            <person name="Murat C."/>
            <person name="Sun H."/>
            <person name="Tunlid A."/>
            <person name="Henrissat B."/>
            <person name="Grigoriev I.V."/>
            <person name="Hibbett D.S."/>
            <person name="Martin F."/>
            <person name="Nordberg H.P."/>
            <person name="Cantor M.N."/>
            <person name="Hua S.X."/>
        </authorList>
    </citation>
    <scope>NUCLEOTIDE SEQUENCE [LARGE SCALE GENOMIC DNA]</scope>
    <source>
        <strain evidence="2 3">MUT 4182</strain>
    </source>
</reference>
<dbReference type="EMBL" id="KN822985">
    <property type="protein sequence ID" value="KIO29263.1"/>
    <property type="molecule type" value="Genomic_DNA"/>
</dbReference>
<keyword evidence="3" id="KW-1185">Reference proteome</keyword>
<name>A0A0C3L5Z5_9AGAM</name>
<sequence>MTTGGNRQSLRVPQASQAGKPKTGKLADGKTQITLNNLDSEIRFEKVSRFQIQDRFPHPSKEFNLDAPTAKRHQAVALKAWAGARTSCLLRSKGHPVPERSPTLLNHDLQHDGLWKELMHTGRYSATAKIEPTERRNRELGTLNDALLLASKKHRANSVLRGIVDCVSQLFRLATIMQNLRAWAVPNSNK</sequence>
<dbReference type="HOGENOM" id="CLU_1428972_0_0_1"/>
<organism evidence="2 3">
    <name type="scientific">Tulasnella calospora MUT 4182</name>
    <dbReference type="NCBI Taxonomy" id="1051891"/>
    <lineage>
        <taxon>Eukaryota</taxon>
        <taxon>Fungi</taxon>
        <taxon>Dikarya</taxon>
        <taxon>Basidiomycota</taxon>
        <taxon>Agaricomycotina</taxon>
        <taxon>Agaricomycetes</taxon>
        <taxon>Cantharellales</taxon>
        <taxon>Tulasnellaceae</taxon>
        <taxon>Tulasnella</taxon>
    </lineage>
</organism>
<evidence type="ECO:0000313" key="3">
    <source>
        <dbReference type="Proteomes" id="UP000054248"/>
    </source>
</evidence>
<dbReference type="Proteomes" id="UP000054248">
    <property type="component" value="Unassembled WGS sequence"/>
</dbReference>
<feature type="region of interest" description="Disordered" evidence="1">
    <location>
        <begin position="1"/>
        <end position="27"/>
    </location>
</feature>
<evidence type="ECO:0000256" key="1">
    <source>
        <dbReference type="SAM" id="MobiDB-lite"/>
    </source>
</evidence>
<gene>
    <name evidence="2" type="ORF">M407DRAFT_228274</name>
</gene>
<proteinExistence type="predicted"/>
<evidence type="ECO:0000313" key="2">
    <source>
        <dbReference type="EMBL" id="KIO29263.1"/>
    </source>
</evidence>
<dbReference type="AlphaFoldDB" id="A0A0C3L5Z5"/>
<accession>A0A0C3L5Z5</accession>